<evidence type="ECO:0000256" key="1">
    <source>
        <dbReference type="SAM" id="Phobius"/>
    </source>
</evidence>
<feature type="transmembrane region" description="Helical" evidence="1">
    <location>
        <begin position="47"/>
        <end position="73"/>
    </location>
</feature>
<keyword evidence="3" id="KW-1185">Reference proteome</keyword>
<reference evidence="3" key="1">
    <citation type="submission" date="2014-09" db="EMBL/GenBank/DDBJ databases">
        <authorList>
            <person name="Mudge J."/>
            <person name="Ramaraj T."/>
            <person name="Lindquist I.E."/>
            <person name="Bharti A.K."/>
            <person name="Sundararajan A."/>
            <person name="Cameron C.T."/>
            <person name="Woodward J.E."/>
            <person name="May G.D."/>
            <person name="Brubaker C."/>
            <person name="Broadhvest J."/>
            <person name="Wilkins T.A."/>
        </authorList>
    </citation>
    <scope>NUCLEOTIDE SEQUENCE</scope>
    <source>
        <strain evidence="3">cv. AKA8401</strain>
    </source>
</reference>
<keyword evidence="1" id="KW-0472">Membrane</keyword>
<name>A0A0B0PG21_GOSAR</name>
<dbReference type="AlphaFoldDB" id="A0A0B0PG21"/>
<proteinExistence type="predicted"/>
<sequence>MALCELPIKLALCELPINASLNVPILAIQSFSIWFFVNFPIRFFSFPIWFFVNFLIRFFVNFHIMALMSFLLYSPDKLPEMALCEHPAIWLESVLLDYVP</sequence>
<dbReference type="Proteomes" id="UP000032142">
    <property type="component" value="Unassembled WGS sequence"/>
</dbReference>
<gene>
    <name evidence="2" type="ORF">F383_26680</name>
</gene>
<evidence type="ECO:0000313" key="3">
    <source>
        <dbReference type="Proteomes" id="UP000032142"/>
    </source>
</evidence>
<organism evidence="2 3">
    <name type="scientific">Gossypium arboreum</name>
    <name type="common">Tree cotton</name>
    <name type="synonym">Gossypium nanking</name>
    <dbReference type="NCBI Taxonomy" id="29729"/>
    <lineage>
        <taxon>Eukaryota</taxon>
        <taxon>Viridiplantae</taxon>
        <taxon>Streptophyta</taxon>
        <taxon>Embryophyta</taxon>
        <taxon>Tracheophyta</taxon>
        <taxon>Spermatophyta</taxon>
        <taxon>Magnoliopsida</taxon>
        <taxon>eudicotyledons</taxon>
        <taxon>Gunneridae</taxon>
        <taxon>Pentapetalae</taxon>
        <taxon>rosids</taxon>
        <taxon>malvids</taxon>
        <taxon>Malvales</taxon>
        <taxon>Malvaceae</taxon>
        <taxon>Malvoideae</taxon>
        <taxon>Gossypium</taxon>
    </lineage>
</organism>
<dbReference type="EMBL" id="KN421317">
    <property type="protein sequence ID" value="KHG22306.1"/>
    <property type="molecule type" value="Genomic_DNA"/>
</dbReference>
<keyword evidence="1" id="KW-0812">Transmembrane</keyword>
<accession>A0A0B0PG21</accession>
<protein>
    <submittedName>
        <fullName evidence="2">Uncharacterized protein mitochondrial protein Mp05</fullName>
    </submittedName>
</protein>
<evidence type="ECO:0000313" key="2">
    <source>
        <dbReference type="EMBL" id="KHG22306.1"/>
    </source>
</evidence>
<keyword evidence="1" id="KW-1133">Transmembrane helix</keyword>
<feature type="transmembrane region" description="Helical" evidence="1">
    <location>
        <begin position="21"/>
        <end position="41"/>
    </location>
</feature>